<reference evidence="3 4" key="1">
    <citation type="journal article" date="2016" name="Genome Biol. Evol.">
        <title>Divergent and convergent evolution of fungal pathogenicity.</title>
        <authorList>
            <person name="Shang Y."/>
            <person name="Xiao G."/>
            <person name="Zheng P."/>
            <person name="Cen K."/>
            <person name="Zhan S."/>
            <person name="Wang C."/>
        </authorList>
    </citation>
    <scope>NUCLEOTIDE SEQUENCE [LARGE SCALE GENOMIC DNA]</scope>
    <source>
        <strain evidence="3 4">ARSEF 2679</strain>
    </source>
</reference>
<dbReference type="PROSITE" id="PS51229">
    <property type="entry name" value="DCUN1"/>
    <property type="match status" value="1"/>
</dbReference>
<dbReference type="Proteomes" id="UP000076744">
    <property type="component" value="Unassembled WGS sequence"/>
</dbReference>
<accession>A0A162LRT4</accession>
<dbReference type="GO" id="GO:0031624">
    <property type="term" value="F:ubiquitin conjugating enzyme binding"/>
    <property type="evidence" value="ECO:0007669"/>
    <property type="project" value="TreeGrafter"/>
</dbReference>
<dbReference type="OrthoDB" id="27198at2759"/>
<dbReference type="STRING" id="1081104.A0A162LRT4"/>
<dbReference type="Gene3D" id="1.10.238.10">
    <property type="entry name" value="EF-hand"/>
    <property type="match status" value="1"/>
</dbReference>
<feature type="domain" description="DCUN1" evidence="2">
    <location>
        <begin position="35"/>
        <end position="253"/>
    </location>
</feature>
<dbReference type="RefSeq" id="XP_018699549.1">
    <property type="nucleotide sequence ID" value="XM_018853256.1"/>
</dbReference>
<dbReference type="PANTHER" id="PTHR12281:SF31">
    <property type="entry name" value="DCN1-LIKE PROTEIN 3"/>
    <property type="match status" value="1"/>
</dbReference>
<protein>
    <recommendedName>
        <fullName evidence="1">Defective in cullin neddylation protein</fullName>
    </recommendedName>
</protein>
<organism evidence="3 4">
    <name type="scientific">Cordyceps fumosorosea (strain ARSEF 2679)</name>
    <name type="common">Isaria fumosorosea</name>
    <dbReference type="NCBI Taxonomy" id="1081104"/>
    <lineage>
        <taxon>Eukaryota</taxon>
        <taxon>Fungi</taxon>
        <taxon>Dikarya</taxon>
        <taxon>Ascomycota</taxon>
        <taxon>Pezizomycotina</taxon>
        <taxon>Sordariomycetes</taxon>
        <taxon>Hypocreomycetidae</taxon>
        <taxon>Hypocreales</taxon>
        <taxon>Cordycipitaceae</taxon>
        <taxon>Cordyceps</taxon>
    </lineage>
</organism>
<evidence type="ECO:0000313" key="4">
    <source>
        <dbReference type="Proteomes" id="UP000076744"/>
    </source>
</evidence>
<proteinExistence type="predicted"/>
<dbReference type="PANTHER" id="PTHR12281">
    <property type="entry name" value="RP42 RELATED"/>
    <property type="match status" value="1"/>
</dbReference>
<comment type="function">
    <text evidence="1">Neddylation of cullins play an essential role in the regulation of SCF-type complexes activity.</text>
</comment>
<name>A0A162LRT4_CORFA</name>
<dbReference type="GO" id="GO:0000151">
    <property type="term" value="C:ubiquitin ligase complex"/>
    <property type="evidence" value="ECO:0007669"/>
    <property type="project" value="TreeGrafter"/>
</dbReference>
<dbReference type="Pfam" id="PF03556">
    <property type="entry name" value="Cullin_binding"/>
    <property type="match status" value="1"/>
</dbReference>
<evidence type="ECO:0000259" key="2">
    <source>
        <dbReference type="PROSITE" id="PS51229"/>
    </source>
</evidence>
<sequence length="270" mass="30485">MASAAPSAARLRDMVLEFTSFTGATERVAAKFIKASNYAVNEAVDEYFHQKDTGALPAPTSAAALVAQLNSMFDDLRDPDADPKNCIELTSTLNYLKHELKINVENAELMVVLELLQAPSIGEITREGYEHASYVLRLNKALGKDAVLFRRVYRHAFVAGRERDQKALSVENALVFWDMLFAQPGMLWKNANRDWLPLWKSFLTEKWTRSVNRDMWNMTLQFALKSMEDDSLSFWSEDGAWPSVIDDFVQWCKSKGIGGSQAMEVDDNDA</sequence>
<dbReference type="AlphaFoldDB" id="A0A162LRT4"/>
<dbReference type="InterPro" id="IPR042460">
    <property type="entry name" value="DCN1-like_PONY"/>
</dbReference>
<dbReference type="Pfam" id="PF14555">
    <property type="entry name" value="UBA_4"/>
    <property type="match status" value="1"/>
</dbReference>
<dbReference type="EMBL" id="AZHB01000063">
    <property type="protein sequence ID" value="OAA43570.1"/>
    <property type="molecule type" value="Genomic_DNA"/>
</dbReference>
<dbReference type="GO" id="GO:0097602">
    <property type="term" value="F:cullin family protein binding"/>
    <property type="evidence" value="ECO:0007669"/>
    <property type="project" value="TreeGrafter"/>
</dbReference>
<comment type="caution">
    <text evidence="3">The sequence shown here is derived from an EMBL/GenBank/DDBJ whole genome shotgun (WGS) entry which is preliminary data.</text>
</comment>
<dbReference type="GO" id="GO:0045116">
    <property type="term" value="P:protein neddylation"/>
    <property type="evidence" value="ECO:0007669"/>
    <property type="project" value="TreeGrafter"/>
</dbReference>
<evidence type="ECO:0000256" key="1">
    <source>
        <dbReference type="RuleBase" id="RU410713"/>
    </source>
</evidence>
<dbReference type="Gene3D" id="1.10.238.200">
    <property type="entry name" value="Cullin, PONY binding domain"/>
    <property type="match status" value="1"/>
</dbReference>
<dbReference type="Gene3D" id="1.10.8.10">
    <property type="entry name" value="DNA helicase RuvA subunit, C-terminal domain"/>
    <property type="match status" value="1"/>
</dbReference>
<keyword evidence="4" id="KW-1185">Reference proteome</keyword>
<evidence type="ECO:0000313" key="3">
    <source>
        <dbReference type="EMBL" id="OAA43570.1"/>
    </source>
</evidence>
<dbReference type="InterPro" id="IPR005176">
    <property type="entry name" value="PONY_dom"/>
</dbReference>
<dbReference type="GeneID" id="30025947"/>
<dbReference type="GO" id="GO:0032182">
    <property type="term" value="F:ubiquitin-like protein binding"/>
    <property type="evidence" value="ECO:0007669"/>
    <property type="project" value="TreeGrafter"/>
</dbReference>
<dbReference type="InterPro" id="IPR014764">
    <property type="entry name" value="DCN-prot"/>
</dbReference>
<gene>
    <name evidence="3" type="ORF">ISF_09655</name>
</gene>